<dbReference type="Gene3D" id="2.60.40.420">
    <property type="entry name" value="Cupredoxins - blue copper proteins"/>
    <property type="match status" value="2"/>
</dbReference>
<dbReference type="InterPro" id="IPR006121">
    <property type="entry name" value="HMA_dom"/>
</dbReference>
<keyword evidence="1" id="KW-0479">Metal-binding</keyword>
<feature type="transmembrane region" description="Helical" evidence="2">
    <location>
        <begin position="200"/>
        <end position="223"/>
    </location>
</feature>
<dbReference type="eggNOG" id="COG4633">
    <property type="taxonomic scope" value="Bacteria"/>
</dbReference>
<evidence type="ECO:0000313" key="4">
    <source>
        <dbReference type="EMBL" id="ADL05149.1"/>
    </source>
</evidence>
<organism evidence="4 5">
    <name type="scientific">Lacrimispora saccharolytica (strain ATCC 35040 / DSM 2544 / NRCC 2533 / WM1)</name>
    <name type="common">Clostridium saccharolyticum</name>
    <dbReference type="NCBI Taxonomy" id="610130"/>
    <lineage>
        <taxon>Bacteria</taxon>
        <taxon>Bacillati</taxon>
        <taxon>Bacillota</taxon>
        <taxon>Clostridia</taxon>
        <taxon>Lachnospirales</taxon>
        <taxon>Lachnospiraceae</taxon>
        <taxon>Lacrimispora</taxon>
    </lineage>
</organism>
<dbReference type="eggNOG" id="COG2608">
    <property type="taxonomic scope" value="Bacteria"/>
</dbReference>
<dbReference type="STRING" id="610130.Closa_2583"/>
<dbReference type="InterPro" id="IPR039447">
    <property type="entry name" value="UreH-like_TM_dom"/>
</dbReference>
<dbReference type="EMBL" id="CP002109">
    <property type="protein sequence ID" value="ADL05149.1"/>
    <property type="molecule type" value="Genomic_DNA"/>
</dbReference>
<feature type="transmembrane region" description="Helical" evidence="2">
    <location>
        <begin position="277"/>
        <end position="300"/>
    </location>
</feature>
<dbReference type="Pfam" id="PF00403">
    <property type="entry name" value="HMA"/>
    <property type="match status" value="1"/>
</dbReference>
<dbReference type="PaxDb" id="610130-Closa_2583"/>
<dbReference type="CDD" id="cd00371">
    <property type="entry name" value="HMA"/>
    <property type="match status" value="1"/>
</dbReference>
<dbReference type="Gene3D" id="3.30.70.100">
    <property type="match status" value="1"/>
</dbReference>
<dbReference type="Pfam" id="PF13386">
    <property type="entry name" value="DsbD_2"/>
    <property type="match status" value="1"/>
</dbReference>
<evidence type="ECO:0000313" key="5">
    <source>
        <dbReference type="Proteomes" id="UP000001662"/>
    </source>
</evidence>
<feature type="transmembrane region" description="Helical" evidence="2">
    <location>
        <begin position="174"/>
        <end position="194"/>
    </location>
</feature>
<dbReference type="AlphaFoldDB" id="D9R542"/>
<dbReference type="FunFam" id="3.30.70.100:FF:000001">
    <property type="entry name" value="ATPase copper transporting beta"/>
    <property type="match status" value="1"/>
</dbReference>
<feature type="transmembrane region" description="Helical" evidence="2">
    <location>
        <begin position="312"/>
        <end position="332"/>
    </location>
</feature>
<dbReference type="PANTHER" id="PTHR42208">
    <property type="entry name" value="HEAVY METAL TRANSPORTER-RELATED"/>
    <property type="match status" value="1"/>
</dbReference>
<evidence type="ECO:0000259" key="3">
    <source>
        <dbReference type="PROSITE" id="PS50846"/>
    </source>
</evidence>
<keyword evidence="2" id="KW-1133">Transmembrane helix</keyword>
<proteinExistence type="predicted"/>
<protein>
    <submittedName>
        <fullName evidence="4">Heavy metal transport/detoxification protein</fullName>
    </submittedName>
</protein>
<keyword evidence="5" id="KW-1185">Reference proteome</keyword>
<keyword evidence="2" id="KW-0812">Transmembrane</keyword>
<dbReference type="InterPro" id="IPR017969">
    <property type="entry name" value="Heavy-metal-associated_CS"/>
</dbReference>
<dbReference type="KEGG" id="csh:Closa_2583"/>
<gene>
    <name evidence="4" type="ordered locus">Closa_2583</name>
</gene>
<dbReference type="GO" id="GO:0046872">
    <property type="term" value="F:metal ion binding"/>
    <property type="evidence" value="ECO:0007669"/>
    <property type="project" value="UniProtKB-KW"/>
</dbReference>
<dbReference type="Proteomes" id="UP000001662">
    <property type="component" value="Chromosome"/>
</dbReference>
<dbReference type="PROSITE" id="PS50846">
    <property type="entry name" value="HMA_2"/>
    <property type="match status" value="1"/>
</dbReference>
<dbReference type="OrthoDB" id="9800141at2"/>
<evidence type="ECO:0000256" key="1">
    <source>
        <dbReference type="ARBA" id="ARBA00022723"/>
    </source>
</evidence>
<keyword evidence="2" id="KW-0472">Membrane</keyword>
<evidence type="ECO:0000256" key="2">
    <source>
        <dbReference type="SAM" id="Phobius"/>
    </source>
</evidence>
<feature type="transmembrane region" description="Helical" evidence="2">
    <location>
        <begin position="249"/>
        <end position="271"/>
    </location>
</feature>
<sequence>MGSAIRTKKIRIGGMTCISCQNKIEKKLRNTAGIEKAEVSYSTGIAVITFDTDIISYKSIVGIIENLDYKVLTDHEQKGPDNRKTIGILVIIVSLYLLIQQFGLLNLLVPSQLADEKMGYGMLFVIGLVTSVHCVAMCGGINLSQCIPRSGEAVSQKGRFSALRPTFLYNLGRVVSYTAVGFLVGALGSVVTFSNTLQGVLKLVAGVFMIVMGINMLGIFPWLRRLNPRMPRMFARKIDKEKSKNSSPLIVGLLNGLMPCGPLQAMQIYALSTGNPFSGALSMFLFSLGTVPLMFGLGALSSVLGKKFTGKVMTVGAVLVAVLGLSMFSQGLNLSGFQATDLFSKGGDSAYAAGEQEKKADIKIEDGVQIINSTLSPGRYPNINVQKGIPVKWIIDAPKGSINGCNNRMIIRDLGIEYSFKTGENIIEFTPEKTGKISYSCWMGMIRGAIYVSEEGETKAGTGSDGEGVLKEYAPEEPIAAGYTIPTDEIPVAEDAVDEYGNSIQRITMELTDDGFKPAAAVVKSGVDVEWNIIDNTSDSTYGSEILVPDFATQLPLEKGENKLYFTPAGSFDFSTGDHAFYGYIKVVDELNNVDMEEIKKEISSFKTLIWPDDTFQGAGGSCCG</sequence>
<dbReference type="RefSeq" id="WP_013273234.1">
    <property type="nucleotide sequence ID" value="NC_014376.1"/>
</dbReference>
<feature type="domain" description="HMA" evidence="3">
    <location>
        <begin position="6"/>
        <end position="72"/>
    </location>
</feature>
<dbReference type="eggNOG" id="COG2836">
    <property type="taxonomic scope" value="Bacteria"/>
</dbReference>
<dbReference type="InterPro" id="IPR008972">
    <property type="entry name" value="Cupredoxin"/>
</dbReference>
<dbReference type="InterPro" id="IPR036163">
    <property type="entry name" value="HMA_dom_sf"/>
</dbReference>
<dbReference type="PROSITE" id="PS01047">
    <property type="entry name" value="HMA_1"/>
    <property type="match status" value="1"/>
</dbReference>
<dbReference type="HOGENOM" id="CLU_032635_2_0_9"/>
<dbReference type="SUPFAM" id="SSF55008">
    <property type="entry name" value="HMA, heavy metal-associated domain"/>
    <property type="match status" value="1"/>
</dbReference>
<feature type="transmembrane region" description="Helical" evidence="2">
    <location>
        <begin position="86"/>
        <end position="108"/>
    </location>
</feature>
<dbReference type="PANTHER" id="PTHR42208:SF1">
    <property type="entry name" value="HEAVY METAL TRANSPORTER"/>
    <property type="match status" value="1"/>
</dbReference>
<reference evidence="4" key="1">
    <citation type="submission" date="2010-07" db="EMBL/GenBank/DDBJ databases">
        <title>Complete sequence of Clostridium saccharolyticum WM1.</title>
        <authorList>
            <consortium name="US DOE Joint Genome Institute"/>
            <person name="Lucas S."/>
            <person name="Copeland A."/>
            <person name="Lapidus A."/>
            <person name="Cheng J.-F."/>
            <person name="Bruce D."/>
            <person name="Goodwin L."/>
            <person name="Pitluck S."/>
            <person name="Chertkov O."/>
            <person name="Detter J.C."/>
            <person name="Han C."/>
            <person name="Tapia R."/>
            <person name="Land M."/>
            <person name="Hauser L."/>
            <person name="Chang Y.-J."/>
            <person name="Jeffries C."/>
            <person name="Kyrpides N."/>
            <person name="Ivanova N."/>
            <person name="Mikhailova N."/>
            <person name="Mouttaki H."/>
            <person name="Lin L."/>
            <person name="Zhou J."/>
            <person name="Hemme C.L."/>
            <person name="Woyke T."/>
        </authorList>
    </citation>
    <scope>NUCLEOTIDE SEQUENCE [LARGE SCALE GENOMIC DNA]</scope>
    <source>
        <strain evidence="4">WM1</strain>
    </source>
</reference>
<name>D9R542_LACSW</name>
<accession>D9R542</accession>
<feature type="transmembrane region" description="Helical" evidence="2">
    <location>
        <begin position="120"/>
        <end position="143"/>
    </location>
</feature>